<dbReference type="Gene3D" id="3.10.170.10">
    <property type="match status" value="2"/>
</dbReference>
<dbReference type="Gene3D" id="3.50.30.30">
    <property type="match status" value="1"/>
</dbReference>
<evidence type="ECO:0000259" key="14">
    <source>
        <dbReference type="Pfam" id="PF18962"/>
    </source>
</evidence>
<comment type="similarity">
    <text evidence="3">Belongs to the peptidase M36 family.</text>
</comment>
<dbReference type="SUPFAM" id="SSF55486">
    <property type="entry name" value="Metalloproteases ('zincins'), catalytic domain"/>
    <property type="match status" value="1"/>
</dbReference>
<comment type="subcellular location">
    <subcellularLocation>
        <location evidence="2">Secreted</location>
    </subcellularLocation>
</comment>
<dbReference type="InterPro" id="IPR001842">
    <property type="entry name" value="Peptidase_M36"/>
</dbReference>
<evidence type="ECO:0000256" key="3">
    <source>
        <dbReference type="ARBA" id="ARBA00006006"/>
    </source>
</evidence>
<dbReference type="SUPFAM" id="SSF52025">
    <property type="entry name" value="PA domain"/>
    <property type="match status" value="1"/>
</dbReference>
<evidence type="ECO:0000256" key="6">
    <source>
        <dbReference type="ARBA" id="ARBA00022723"/>
    </source>
</evidence>
<dbReference type="InterPro" id="IPR050371">
    <property type="entry name" value="Fungal_virulence_M36"/>
</dbReference>
<dbReference type="STRING" id="684065.SAMN05421738_11262"/>
<evidence type="ECO:0000259" key="13">
    <source>
        <dbReference type="Pfam" id="PF02225"/>
    </source>
</evidence>
<dbReference type="GO" id="GO:0005615">
    <property type="term" value="C:extracellular space"/>
    <property type="evidence" value="ECO:0007669"/>
    <property type="project" value="InterPro"/>
</dbReference>
<dbReference type="InterPro" id="IPR003137">
    <property type="entry name" value="PA_domain"/>
</dbReference>
<dbReference type="InterPro" id="IPR026444">
    <property type="entry name" value="Secre_tail"/>
</dbReference>
<evidence type="ECO:0000256" key="4">
    <source>
        <dbReference type="ARBA" id="ARBA00022525"/>
    </source>
</evidence>
<feature type="chain" id="PRO_5011733757" evidence="12">
    <location>
        <begin position="21"/>
        <end position="892"/>
    </location>
</feature>
<evidence type="ECO:0000256" key="7">
    <source>
        <dbReference type="ARBA" id="ARBA00022729"/>
    </source>
</evidence>
<gene>
    <name evidence="15" type="ORF">SAMN05421738_11262</name>
</gene>
<dbReference type="Pfam" id="PF02128">
    <property type="entry name" value="Peptidase_M36"/>
    <property type="match status" value="1"/>
</dbReference>
<dbReference type="GO" id="GO:0004222">
    <property type="term" value="F:metalloendopeptidase activity"/>
    <property type="evidence" value="ECO:0007669"/>
    <property type="project" value="InterPro"/>
</dbReference>
<feature type="signal peptide" evidence="12">
    <location>
        <begin position="1"/>
        <end position="20"/>
    </location>
</feature>
<evidence type="ECO:0000256" key="8">
    <source>
        <dbReference type="ARBA" id="ARBA00022801"/>
    </source>
</evidence>
<dbReference type="OrthoDB" id="1110367at2"/>
<evidence type="ECO:0000256" key="12">
    <source>
        <dbReference type="SAM" id="SignalP"/>
    </source>
</evidence>
<dbReference type="NCBIfam" id="TIGR04183">
    <property type="entry name" value="Por_Secre_tail"/>
    <property type="match status" value="1"/>
</dbReference>
<evidence type="ECO:0000256" key="2">
    <source>
        <dbReference type="ARBA" id="ARBA00004613"/>
    </source>
</evidence>
<evidence type="ECO:0000313" key="15">
    <source>
        <dbReference type="EMBL" id="SFN43658.1"/>
    </source>
</evidence>
<feature type="domain" description="PA" evidence="13">
    <location>
        <begin position="488"/>
        <end position="570"/>
    </location>
</feature>
<keyword evidence="4" id="KW-0964">Secreted</keyword>
<evidence type="ECO:0000256" key="10">
    <source>
        <dbReference type="ARBA" id="ARBA00023049"/>
    </source>
</evidence>
<evidence type="ECO:0000256" key="9">
    <source>
        <dbReference type="ARBA" id="ARBA00022833"/>
    </source>
</evidence>
<keyword evidence="16" id="KW-1185">Reference proteome</keyword>
<dbReference type="EMBL" id="FOUZ01000012">
    <property type="protein sequence ID" value="SFN43658.1"/>
    <property type="molecule type" value="Genomic_DNA"/>
</dbReference>
<dbReference type="Pfam" id="PF18962">
    <property type="entry name" value="Por_Secre_tail"/>
    <property type="match status" value="1"/>
</dbReference>
<dbReference type="GO" id="GO:0008270">
    <property type="term" value="F:zinc ion binding"/>
    <property type="evidence" value="ECO:0007669"/>
    <property type="project" value="InterPro"/>
</dbReference>
<dbReference type="AlphaFoldDB" id="A0A1I4Z0A6"/>
<keyword evidence="9" id="KW-0862">Zinc</keyword>
<dbReference type="InterPro" id="IPR027268">
    <property type="entry name" value="Peptidase_M4/M1_CTD_sf"/>
</dbReference>
<organism evidence="15 16">
    <name type="scientific">Algoriella xinjiangensis</name>
    <dbReference type="NCBI Taxonomy" id="684065"/>
    <lineage>
        <taxon>Bacteria</taxon>
        <taxon>Pseudomonadati</taxon>
        <taxon>Bacteroidota</taxon>
        <taxon>Flavobacteriia</taxon>
        <taxon>Flavobacteriales</taxon>
        <taxon>Weeksellaceae</taxon>
        <taxon>Algoriella</taxon>
    </lineage>
</organism>
<dbReference type="InterPro" id="IPR046450">
    <property type="entry name" value="PA_dom_sf"/>
</dbReference>
<dbReference type="Pfam" id="PF02225">
    <property type="entry name" value="PA"/>
    <property type="match status" value="1"/>
</dbReference>
<evidence type="ECO:0000256" key="11">
    <source>
        <dbReference type="ARBA" id="ARBA00023145"/>
    </source>
</evidence>
<proteinExistence type="inferred from homology"/>
<keyword evidence="6" id="KW-0479">Metal-binding</keyword>
<keyword evidence="7 12" id="KW-0732">Signal</keyword>
<dbReference type="Proteomes" id="UP000199149">
    <property type="component" value="Unassembled WGS sequence"/>
</dbReference>
<dbReference type="Gene3D" id="1.10.390.10">
    <property type="entry name" value="Neutral Protease Domain 2"/>
    <property type="match status" value="1"/>
</dbReference>
<keyword evidence="5" id="KW-0645">Protease</keyword>
<name>A0A1I4Z0A6_9FLAO</name>
<sequence>MRKNYFLLILLSMTSGTMFAQSSTQIVDDYLNQAQSKGELKTQITYNVVTENVIGNEVGDYVKIEQTVNGIPVYHTFGTFQIKDKKVLNFNNNFVSVNTNNNLTVSPKLLAENAVQKFAASIGKEFVVFNDAKNSSKEQLISKTNKDNQLIFSNDNPKILTYYNTADGLKLGWLVLASIKEANDEPTLNLPLYELVIDANTGELLSKNSIINSCTFDHNFSVNNVYHNNEKDYNWIKEEFTTKKVDANTGTYRVIPANFESPLKHDFVLISNASDPIASKEGWHKLLPVGGLNNPELSKYHTIGNNAHVSYDIDGVVSDLILDSGGLLASLAEVYMSQEAYGGEELLFDFPNPGKSTNYNPLDYTEAATTQMFYSINSIHDILYYHGFNPKSGSFQANVGEGAHTVGLTTGGLGKTRTVNNAFMVYSSSLSPNPTTVFFTFETPTAAGVLQIKDGVLKGDYQGGVGNNSGFKYGVSPAVSGNFVLINDNIGTDSNDGCEPIINGDKLKGNIAVVNRGTCSFEIKISEIKKYNPSGILILNNSSSSLVGFGVGNPNIDINYPIVGVNLEISDKLRQTLGTGTAVSGTIPSADFKLTKRDSSFDSEVILHEYTHAVSGRLSGGSIGGEEGMGEGWSDYVAINLTQQPNQIGKDQINMGSYAFGGGGLRRLPYTTDMSVNPDTYDYLKVIGPGSQPHATGYVWATMLWEMHWKFVDKYGFNPDFKSNTGGNNMALDLVLEGIKMQKANPGFVDGRDAILQADVVMNRGANQCMIWEAFAKRGLGYTANQGDPAIRTDGKQAFDLPPSCEELGTDDLASTETSIYPNPAKDVVYIMSKEGISKAELIDMTGRVISTQAIKMNQSKGSVDTSNLSKGIYILKLYTKDGVVTKKVIKN</sequence>
<feature type="domain" description="Secretion system C-terminal sorting" evidence="14">
    <location>
        <begin position="820"/>
        <end position="890"/>
    </location>
</feature>
<dbReference type="RefSeq" id="WP_092908920.1">
    <property type="nucleotide sequence ID" value="NZ_FOUZ01000012.1"/>
</dbReference>
<keyword evidence="10" id="KW-0482">Metalloprotease</keyword>
<dbReference type="PANTHER" id="PTHR33478">
    <property type="entry name" value="EXTRACELLULAR METALLOPROTEINASE MEP"/>
    <property type="match status" value="1"/>
</dbReference>
<evidence type="ECO:0000313" key="16">
    <source>
        <dbReference type="Proteomes" id="UP000199149"/>
    </source>
</evidence>
<comment type="cofactor">
    <cofactor evidence="1">
        <name>Zn(2+)</name>
        <dbReference type="ChEBI" id="CHEBI:29105"/>
    </cofactor>
</comment>
<reference evidence="16" key="1">
    <citation type="submission" date="2016-10" db="EMBL/GenBank/DDBJ databases">
        <authorList>
            <person name="Varghese N."/>
            <person name="Submissions S."/>
        </authorList>
    </citation>
    <scope>NUCLEOTIDE SEQUENCE [LARGE SCALE GENOMIC DNA]</scope>
    <source>
        <strain evidence="16">XJ109</strain>
    </source>
</reference>
<protein>
    <submittedName>
        <fullName evidence="15">Por secretion system C-terminal sorting domain-containing protein</fullName>
    </submittedName>
</protein>
<keyword evidence="11" id="KW-0865">Zymogen</keyword>
<evidence type="ECO:0000256" key="1">
    <source>
        <dbReference type="ARBA" id="ARBA00001947"/>
    </source>
</evidence>
<accession>A0A1I4Z0A6</accession>
<evidence type="ECO:0000256" key="5">
    <source>
        <dbReference type="ARBA" id="ARBA00022670"/>
    </source>
</evidence>
<keyword evidence="8" id="KW-0378">Hydrolase</keyword>
<dbReference type="PANTHER" id="PTHR33478:SF1">
    <property type="entry name" value="EXTRACELLULAR METALLOPROTEINASE MEP"/>
    <property type="match status" value="1"/>
</dbReference>
<dbReference type="GO" id="GO:0006508">
    <property type="term" value="P:proteolysis"/>
    <property type="evidence" value="ECO:0007669"/>
    <property type="project" value="UniProtKB-KW"/>
</dbReference>